<dbReference type="AlphaFoldDB" id="A0A136JI87"/>
<feature type="compositionally biased region" description="Low complexity" evidence="1">
    <location>
        <begin position="108"/>
        <end position="120"/>
    </location>
</feature>
<organism evidence="2 3">
    <name type="scientific">Microdochium bolleyi</name>
    <dbReference type="NCBI Taxonomy" id="196109"/>
    <lineage>
        <taxon>Eukaryota</taxon>
        <taxon>Fungi</taxon>
        <taxon>Dikarya</taxon>
        <taxon>Ascomycota</taxon>
        <taxon>Pezizomycotina</taxon>
        <taxon>Sordariomycetes</taxon>
        <taxon>Xylariomycetidae</taxon>
        <taxon>Xylariales</taxon>
        <taxon>Microdochiaceae</taxon>
        <taxon>Microdochium</taxon>
    </lineage>
</organism>
<dbReference type="Proteomes" id="UP000070501">
    <property type="component" value="Unassembled WGS sequence"/>
</dbReference>
<protein>
    <recommendedName>
        <fullName evidence="4">Early meiotic induction protein 1</fullName>
    </recommendedName>
</protein>
<name>A0A136JI87_9PEZI</name>
<evidence type="ECO:0000256" key="1">
    <source>
        <dbReference type="SAM" id="MobiDB-lite"/>
    </source>
</evidence>
<feature type="region of interest" description="Disordered" evidence="1">
    <location>
        <begin position="1"/>
        <end position="130"/>
    </location>
</feature>
<dbReference type="OrthoDB" id="2017405at2759"/>
<evidence type="ECO:0000313" key="3">
    <source>
        <dbReference type="Proteomes" id="UP000070501"/>
    </source>
</evidence>
<dbReference type="Pfam" id="PF11326">
    <property type="entry name" value="PANTS-like"/>
    <property type="match status" value="1"/>
</dbReference>
<keyword evidence="3" id="KW-1185">Reference proteome</keyword>
<gene>
    <name evidence="2" type="ORF">Micbo1qcDRAFT_155542</name>
</gene>
<dbReference type="PANTHER" id="PTHR28052:SF1">
    <property type="entry name" value="UPF0545 PROTEIN C22ORF39"/>
    <property type="match status" value="1"/>
</dbReference>
<dbReference type="InParanoid" id="A0A136JI87"/>
<sequence length="270" mass="30475">MGWLWSSATASTASTSVVQDPTPEATRPAAQSPPASKPDDDFYDPEIAKFVQQFQTEFGGKKSNTAPAQQTPVTQAELPKHDQSSKPPSSSWNLWGSSSSKTADAKPDAQPAPQRQQEQPSPDRLDPISESLLPTTMSCRQAFDTAFHCNSLGGQWTSVYRAGSVRSCSEHWDNFWFCMRTRTYTGEVKEEAIRDYYRQRELGKYYGPDKPNSTDIWEARAEKVEPGTAFRKTYVQPDISDEEWWQMEIEHRRKVQEELQRKDAAAAAGR</sequence>
<dbReference type="PANTHER" id="PTHR28052">
    <property type="entry name" value="UPF0545 PROTEIN C22ORF39"/>
    <property type="match status" value="1"/>
</dbReference>
<feature type="compositionally biased region" description="Low complexity" evidence="1">
    <location>
        <begin position="1"/>
        <end position="16"/>
    </location>
</feature>
<evidence type="ECO:0000313" key="2">
    <source>
        <dbReference type="EMBL" id="KXJ96860.1"/>
    </source>
</evidence>
<dbReference type="STRING" id="196109.A0A136JI87"/>
<evidence type="ECO:0008006" key="4">
    <source>
        <dbReference type="Google" id="ProtNLM"/>
    </source>
</evidence>
<reference evidence="3" key="1">
    <citation type="submission" date="2016-02" db="EMBL/GenBank/DDBJ databases">
        <title>Draft genome sequence of Microdochium bolleyi, a fungal endophyte of beachgrass.</title>
        <authorList>
            <consortium name="DOE Joint Genome Institute"/>
            <person name="David A.S."/>
            <person name="May G."/>
            <person name="Haridas S."/>
            <person name="Lim J."/>
            <person name="Wang M."/>
            <person name="Labutti K."/>
            <person name="Lipzen A."/>
            <person name="Barry K."/>
            <person name="Grigoriev I.V."/>
        </authorList>
    </citation>
    <scope>NUCLEOTIDE SEQUENCE [LARGE SCALE GENOMIC DNA]</scope>
    <source>
        <strain evidence="3">J235TASD1</strain>
    </source>
</reference>
<dbReference type="EMBL" id="KQ964245">
    <property type="protein sequence ID" value="KXJ96860.1"/>
    <property type="molecule type" value="Genomic_DNA"/>
</dbReference>
<dbReference type="InterPro" id="IPR021475">
    <property type="entry name" value="Pants/Emi1-like"/>
</dbReference>
<feature type="compositionally biased region" description="Low complexity" evidence="1">
    <location>
        <begin position="89"/>
        <end position="100"/>
    </location>
</feature>
<accession>A0A136JI87</accession>
<feature type="compositionally biased region" description="Polar residues" evidence="1">
    <location>
        <begin position="52"/>
        <end position="74"/>
    </location>
</feature>
<proteinExistence type="predicted"/>